<name>A0A812WS57_SYMPI</name>
<evidence type="ECO:0000313" key="3">
    <source>
        <dbReference type="Proteomes" id="UP000649617"/>
    </source>
</evidence>
<keyword evidence="3" id="KW-1185">Reference proteome</keyword>
<sequence length="141" mass="15560">MAVMIPLLNLLSFGLVPGGDAVGISQLAVHASGEIQALNIMRRQAPLVSQLPSTAVDCRMLNFSRVEHVCPSEMTGEEFCKTRMFMDVHGNLRPCNWFTIGPKNPPNCDWDGKLTCDEESTEAIKQTRRAQLAARGARMDE</sequence>
<feature type="chain" id="PRO_5032631099" evidence="1">
    <location>
        <begin position="22"/>
        <end position="141"/>
    </location>
</feature>
<accession>A0A812WS57</accession>
<protein>
    <submittedName>
        <fullName evidence="2">Uncharacterized protein</fullName>
    </submittedName>
</protein>
<organism evidence="2 3">
    <name type="scientific">Symbiodinium pilosum</name>
    <name type="common">Dinoflagellate</name>
    <dbReference type="NCBI Taxonomy" id="2952"/>
    <lineage>
        <taxon>Eukaryota</taxon>
        <taxon>Sar</taxon>
        <taxon>Alveolata</taxon>
        <taxon>Dinophyceae</taxon>
        <taxon>Suessiales</taxon>
        <taxon>Symbiodiniaceae</taxon>
        <taxon>Symbiodinium</taxon>
    </lineage>
</organism>
<dbReference type="AlphaFoldDB" id="A0A812WS57"/>
<evidence type="ECO:0000256" key="1">
    <source>
        <dbReference type="SAM" id="SignalP"/>
    </source>
</evidence>
<reference evidence="2" key="1">
    <citation type="submission" date="2021-02" db="EMBL/GenBank/DDBJ databases">
        <authorList>
            <person name="Dougan E. K."/>
            <person name="Rhodes N."/>
            <person name="Thang M."/>
            <person name="Chan C."/>
        </authorList>
    </citation>
    <scope>NUCLEOTIDE SEQUENCE</scope>
</reference>
<dbReference type="Proteomes" id="UP000649617">
    <property type="component" value="Unassembled WGS sequence"/>
</dbReference>
<feature type="signal peptide" evidence="1">
    <location>
        <begin position="1"/>
        <end position="21"/>
    </location>
</feature>
<gene>
    <name evidence="2" type="ORF">SPIL2461_LOCUS19177</name>
</gene>
<evidence type="ECO:0000313" key="2">
    <source>
        <dbReference type="EMBL" id="CAE7685830.1"/>
    </source>
</evidence>
<dbReference type="EMBL" id="CAJNIZ010044352">
    <property type="protein sequence ID" value="CAE7685830.1"/>
    <property type="molecule type" value="Genomic_DNA"/>
</dbReference>
<proteinExistence type="predicted"/>
<comment type="caution">
    <text evidence="2">The sequence shown here is derived from an EMBL/GenBank/DDBJ whole genome shotgun (WGS) entry which is preliminary data.</text>
</comment>
<keyword evidence="1" id="KW-0732">Signal</keyword>